<evidence type="ECO:0000313" key="6">
    <source>
        <dbReference type="EMBL" id="KAJ1104362.1"/>
    </source>
</evidence>
<feature type="region of interest" description="Disordered" evidence="4">
    <location>
        <begin position="1295"/>
        <end position="1321"/>
    </location>
</feature>
<evidence type="ECO:0000313" key="7">
    <source>
        <dbReference type="Proteomes" id="UP001066276"/>
    </source>
</evidence>
<evidence type="ECO:0000256" key="4">
    <source>
        <dbReference type="SAM" id="MobiDB-lite"/>
    </source>
</evidence>
<feature type="region of interest" description="Disordered" evidence="4">
    <location>
        <begin position="1088"/>
        <end position="1142"/>
    </location>
</feature>
<feature type="compositionally biased region" description="Polar residues" evidence="4">
    <location>
        <begin position="63"/>
        <end position="73"/>
    </location>
</feature>
<dbReference type="EMBL" id="JANPWB010000013">
    <property type="protein sequence ID" value="KAJ1104362.1"/>
    <property type="molecule type" value="Genomic_DNA"/>
</dbReference>
<reference evidence="6" key="1">
    <citation type="journal article" date="2022" name="bioRxiv">
        <title>Sequencing and chromosome-scale assembly of the giantPleurodeles waltlgenome.</title>
        <authorList>
            <person name="Brown T."/>
            <person name="Elewa A."/>
            <person name="Iarovenko S."/>
            <person name="Subramanian E."/>
            <person name="Araus A.J."/>
            <person name="Petzold A."/>
            <person name="Susuki M."/>
            <person name="Suzuki K.-i.T."/>
            <person name="Hayashi T."/>
            <person name="Toyoda A."/>
            <person name="Oliveira C."/>
            <person name="Osipova E."/>
            <person name="Leigh N.D."/>
            <person name="Simon A."/>
            <person name="Yun M.H."/>
        </authorList>
    </citation>
    <scope>NUCLEOTIDE SEQUENCE</scope>
    <source>
        <strain evidence="6">20211129_DDA</strain>
        <tissue evidence="6">Liver</tissue>
    </source>
</reference>
<feature type="region of interest" description="Disordered" evidence="4">
    <location>
        <begin position="882"/>
        <end position="912"/>
    </location>
</feature>
<proteinExistence type="predicted"/>
<feature type="region of interest" description="Disordered" evidence="4">
    <location>
        <begin position="313"/>
        <end position="400"/>
    </location>
</feature>
<dbReference type="InterPro" id="IPR011989">
    <property type="entry name" value="ARM-like"/>
</dbReference>
<dbReference type="Pfam" id="PF21041">
    <property type="entry name" value="XMAP215_CLASP_TOG"/>
    <property type="match status" value="1"/>
</dbReference>
<feature type="region of interest" description="Disordered" evidence="4">
    <location>
        <begin position="1635"/>
        <end position="1681"/>
    </location>
</feature>
<dbReference type="PANTHER" id="PTHR21567:SF6">
    <property type="entry name" value="TOG ARRAY REGULATOR OF AXONEMAL MICROTUBULES PROTEIN 1"/>
    <property type="match status" value="1"/>
</dbReference>
<evidence type="ECO:0000256" key="3">
    <source>
        <dbReference type="ARBA" id="ARBA00023212"/>
    </source>
</evidence>
<feature type="region of interest" description="Disordered" evidence="4">
    <location>
        <begin position="965"/>
        <end position="990"/>
    </location>
</feature>
<dbReference type="InterPro" id="IPR016024">
    <property type="entry name" value="ARM-type_fold"/>
</dbReference>
<name>A0AAV7MLX6_PLEWA</name>
<keyword evidence="7" id="KW-1185">Reference proteome</keyword>
<keyword evidence="3" id="KW-0206">Cytoskeleton</keyword>
<feature type="domain" description="TOG" evidence="5">
    <location>
        <begin position="1401"/>
        <end position="1640"/>
    </location>
</feature>
<feature type="compositionally biased region" description="Basic and acidic residues" evidence="4">
    <location>
        <begin position="341"/>
        <end position="353"/>
    </location>
</feature>
<feature type="compositionally biased region" description="Polar residues" evidence="4">
    <location>
        <begin position="1133"/>
        <end position="1142"/>
    </location>
</feature>
<dbReference type="SUPFAM" id="SSF48371">
    <property type="entry name" value="ARM repeat"/>
    <property type="match status" value="2"/>
</dbReference>
<evidence type="ECO:0000256" key="1">
    <source>
        <dbReference type="ARBA" id="ARBA00004245"/>
    </source>
</evidence>
<sequence length="1919" mass="210342">MAAAGSAVVVTPVPESFHRKQFSGYDERGQMLICDDCSSPRSPSPRVPRHQSLPSPLIAGSSRIPQQRRLSSPPTHPPFAEPRSLHAPERSSLQPSSSRCFPTAQLMEEDEVILRRLCSPRECGSPLRALLSRTAQRGGRLDFSQRASLLAALPRVLRDCGPEHRPLCVQLLGVVCEGGEPDLEPLRLAVLPELLRALPEENEALQRESVQALQVCLKHSLRPQDLLQALVENGLESPEPSVRRAVALHLRTLLTPDLVDLDLGEVTRCLAKRMCCAPAEEPTDLALETLRHIKRHVGPDVFQSYIQRLPPNASRKCSSLAEPETDTRGTLRRGSAARDGINSKDHSGLRETAVESSSRPPIQGRRAPPSSIPQDQSSAKEKNRHSTQGREWPQSKPCLPSEEHGCPKFGLIPPDLYHALLDPEDYKGRTHAMEELKALAQDFSPDLAPASSVLGLLSFLCNLMDDSNFKVLHCALEVLNRLVLNLDKSAKQYLQPVISATVKVLGDNKTIVRQEYMKTYMMLMKVVGPQNVLCLLLEHVKHKQSRVREEVVNITIVALLTYPSEYFNLPQLSRDIAPCLVDSKRKVRHAALEAFAVLASSMGSNKTSLLKAVDDVELNEEGDGVMNAVQARLARKTLPKLDPHGLVDYAIPLPSSAHGRGAHILPGADTDWLLSGYRTQSAHTPSGDHTLRRYGSYNDLLLPDSTVGGRRVLSAGKGKNKLPWENDSAPVVGLQAKDSLYAKELQQFSVLSDLQAPTLKANQGTPCYDDESGICKKPTRTSHAFKNSLEFSVDSLADDPGFLDHQPFISGKRGQLSFSHTRAKSGSMDSELHLLGTNNHRQDKATIFASLNPASKVHHSYSASVDRTLPFSSSHSNPGSFILPSYPLSSPRASPKQTSPSSGSPKKSQDPFVAFSNSWPLKNFDGRPKPVRLSNQKLGEIAGDHFQETQSPLPLKPALVRTSSRGSLNANKPFPPITRGPSPLPEKRDFSPAQIRKEADDAWSSEKDKKLAIDLSELNVKDDLDHEEMISSLRSLRNSAAKKRAKLSGSTSDLESPDSLKLDLTLDSHSRTSSPTLSPYSESGIYSLDSLTSPPSPTVSGKKISDTFPPNGSKARPARLPSARRKGSRVREQSPTPVLTTNDLSSADVSVVGQRMNYGSGILDFEDVQKEVLTSPLRGHTKEQQKCPKYTKGFTGPTASLQQTNTLDSISSHTLPEDSVVIVGKGVFGSPPSPSLPHNQVVTSFVESGDLSSVKHNIEPLSGIYGRAVQQSGPAHHSGLESEKDVKVTISRSARDKMRQNKEQGHIDPAEADNHDRSKNNEKEQIATEGLIVSGDVIIKSKHQSIGLGNASFTTPPLKRASSMKATILPNSGDVSPGARLHNKDRTPSSAFNPEIMDPAELRPFSKPEFALSEALRFLADEDWEKKIEGLNYIRCLSAFHCDVLTAKLHDTSLAVVQEVKNLRSGVSRAAVVCLGDLFTHLKKNMDQELDCVVKGLLHKASESNAFIREDVDRALNAMVLHVTPARALTSLLNGGLSHVHLVVRKCTAQHLSEVVARMGPGRILSGIKDVTDRILPAIAKLAQDSSQETRYYGRKMLFLLMSHPDFDKTLEKYVLPKDLPHIKELVNNLRQKGLGEMPVDTPSAKGRRSHFGSFRGMRSSSTSRDGLNVTERETGESTKKTVPRNLMESAEYIKALTTSLNAQDFRVRMDGIRNLLLDCETNQDLVVTNIVKIFDAFKSRLHDSNSKVNLLALETMQKIIPLLKDSLSAVVNILFPAIVDNNLNSKNHSIYSAASNVVQALITYLDSYLLLPIVCSKAQHLSGKAKQDMTERLADIVMDLYPRKPHAVEQKVLVVLWHLLGNLTNSGSLPGAGGNMRTATAKLSKALFAEMGESLLNQAASQPPHIKNTLEEFLERST</sequence>
<accession>A0AAV7MLX6</accession>
<organism evidence="6 7">
    <name type="scientific">Pleurodeles waltl</name>
    <name type="common">Iberian ribbed newt</name>
    <dbReference type="NCBI Taxonomy" id="8319"/>
    <lineage>
        <taxon>Eukaryota</taxon>
        <taxon>Metazoa</taxon>
        <taxon>Chordata</taxon>
        <taxon>Craniata</taxon>
        <taxon>Vertebrata</taxon>
        <taxon>Euteleostomi</taxon>
        <taxon>Amphibia</taxon>
        <taxon>Batrachia</taxon>
        <taxon>Caudata</taxon>
        <taxon>Salamandroidea</taxon>
        <taxon>Salamandridae</taxon>
        <taxon>Pleurodelinae</taxon>
        <taxon>Pleurodeles</taxon>
    </lineage>
</organism>
<feature type="domain" description="TOG" evidence="5">
    <location>
        <begin position="398"/>
        <end position="635"/>
    </location>
</feature>
<dbReference type="InterPro" id="IPR034085">
    <property type="entry name" value="TOG"/>
</dbReference>
<feature type="region of interest" description="Disordered" evidence="4">
    <location>
        <begin position="1370"/>
        <end position="1396"/>
    </location>
</feature>
<feature type="compositionally biased region" description="Pro residues" evidence="4">
    <location>
        <begin position="973"/>
        <end position="984"/>
    </location>
</feature>
<comment type="subcellular location">
    <subcellularLocation>
        <location evidence="1">Cytoplasm</location>
        <location evidence="1">Cytoskeleton</location>
    </subcellularLocation>
</comment>
<protein>
    <recommendedName>
        <fullName evidence="5">TOG domain-containing protein</fullName>
    </recommendedName>
</protein>
<gene>
    <name evidence="6" type="ORF">NDU88_001774</name>
</gene>
<dbReference type="GO" id="GO:0008017">
    <property type="term" value="F:microtubule binding"/>
    <property type="evidence" value="ECO:0007669"/>
    <property type="project" value="TreeGrafter"/>
</dbReference>
<feature type="region of interest" description="Disordered" evidence="4">
    <location>
        <begin position="1179"/>
        <end position="1201"/>
    </location>
</feature>
<feature type="compositionally biased region" description="Basic and acidic residues" evidence="4">
    <location>
        <begin position="1671"/>
        <end position="1680"/>
    </location>
</feature>
<keyword evidence="2" id="KW-0963">Cytoplasm</keyword>
<feature type="region of interest" description="Disordered" evidence="4">
    <location>
        <begin position="33"/>
        <end position="101"/>
    </location>
</feature>
<dbReference type="GO" id="GO:0000226">
    <property type="term" value="P:microtubule cytoskeleton organization"/>
    <property type="evidence" value="ECO:0007669"/>
    <property type="project" value="TreeGrafter"/>
</dbReference>
<dbReference type="SMART" id="SM01349">
    <property type="entry name" value="TOG"/>
    <property type="match status" value="3"/>
</dbReference>
<feature type="compositionally biased region" description="Polar residues" evidence="4">
    <location>
        <begin position="91"/>
        <end position="100"/>
    </location>
</feature>
<dbReference type="Gene3D" id="1.25.10.10">
    <property type="entry name" value="Leucine-rich Repeat Variant"/>
    <property type="match status" value="4"/>
</dbReference>
<feature type="compositionally biased region" description="Polar residues" evidence="4">
    <location>
        <begin position="887"/>
        <end position="906"/>
    </location>
</feature>
<evidence type="ECO:0000256" key="2">
    <source>
        <dbReference type="ARBA" id="ARBA00022490"/>
    </source>
</evidence>
<dbReference type="Proteomes" id="UP001066276">
    <property type="component" value="Chromosome 9"/>
</dbReference>
<dbReference type="GO" id="GO:0005929">
    <property type="term" value="C:cilium"/>
    <property type="evidence" value="ECO:0007669"/>
    <property type="project" value="TreeGrafter"/>
</dbReference>
<comment type="caution">
    <text evidence="6">The sequence shown here is derived from an EMBL/GenBank/DDBJ whole genome shotgun (WGS) entry which is preliminary data.</text>
</comment>
<feature type="domain" description="TOG" evidence="5">
    <location>
        <begin position="1680"/>
        <end position="1919"/>
    </location>
</feature>
<dbReference type="PANTHER" id="PTHR21567">
    <property type="entry name" value="CLASP"/>
    <property type="match status" value="1"/>
</dbReference>
<dbReference type="GO" id="GO:0005881">
    <property type="term" value="C:cytoplasmic microtubule"/>
    <property type="evidence" value="ECO:0007669"/>
    <property type="project" value="TreeGrafter"/>
</dbReference>
<evidence type="ECO:0000259" key="5">
    <source>
        <dbReference type="SMART" id="SM01349"/>
    </source>
</evidence>
<dbReference type="InterPro" id="IPR048491">
    <property type="entry name" value="XMAP215_CLASP_TOG"/>
</dbReference>